<sequence>MYLFKRGHCSHNGGVGGTVDSEFVLRSARIIPSWVQTPLPALWSHGRSEGLRSPCYGLAILENQTNNRNSLRTCDNLCRALATSSLQPKPWPDNGHTV</sequence>
<keyword evidence="2" id="KW-1185">Reference proteome</keyword>
<name>A0AAV4D2K7_9GAST</name>
<comment type="caution">
    <text evidence="1">The sequence shown here is derived from an EMBL/GenBank/DDBJ whole genome shotgun (WGS) entry which is preliminary data.</text>
</comment>
<dbReference type="Proteomes" id="UP000735302">
    <property type="component" value="Unassembled WGS sequence"/>
</dbReference>
<organism evidence="1 2">
    <name type="scientific">Plakobranchus ocellatus</name>
    <dbReference type="NCBI Taxonomy" id="259542"/>
    <lineage>
        <taxon>Eukaryota</taxon>
        <taxon>Metazoa</taxon>
        <taxon>Spiralia</taxon>
        <taxon>Lophotrochozoa</taxon>
        <taxon>Mollusca</taxon>
        <taxon>Gastropoda</taxon>
        <taxon>Heterobranchia</taxon>
        <taxon>Euthyneura</taxon>
        <taxon>Panpulmonata</taxon>
        <taxon>Sacoglossa</taxon>
        <taxon>Placobranchoidea</taxon>
        <taxon>Plakobranchidae</taxon>
        <taxon>Plakobranchus</taxon>
    </lineage>
</organism>
<evidence type="ECO:0000313" key="2">
    <source>
        <dbReference type="Proteomes" id="UP000735302"/>
    </source>
</evidence>
<evidence type="ECO:0000313" key="1">
    <source>
        <dbReference type="EMBL" id="GFO38300.1"/>
    </source>
</evidence>
<proteinExistence type="predicted"/>
<dbReference type="AlphaFoldDB" id="A0AAV4D2K7"/>
<accession>A0AAV4D2K7</accession>
<protein>
    <submittedName>
        <fullName evidence="1">Uncharacterized protein</fullName>
    </submittedName>
</protein>
<dbReference type="EMBL" id="BLXT01007309">
    <property type="protein sequence ID" value="GFO38300.1"/>
    <property type="molecule type" value="Genomic_DNA"/>
</dbReference>
<gene>
    <name evidence="1" type="ORF">PoB_006480500</name>
</gene>
<reference evidence="1 2" key="1">
    <citation type="journal article" date="2021" name="Elife">
        <title>Chloroplast acquisition without the gene transfer in kleptoplastic sea slugs, Plakobranchus ocellatus.</title>
        <authorList>
            <person name="Maeda T."/>
            <person name="Takahashi S."/>
            <person name="Yoshida T."/>
            <person name="Shimamura S."/>
            <person name="Takaki Y."/>
            <person name="Nagai Y."/>
            <person name="Toyoda A."/>
            <person name="Suzuki Y."/>
            <person name="Arimoto A."/>
            <person name="Ishii H."/>
            <person name="Satoh N."/>
            <person name="Nishiyama T."/>
            <person name="Hasebe M."/>
            <person name="Maruyama T."/>
            <person name="Minagawa J."/>
            <person name="Obokata J."/>
            <person name="Shigenobu S."/>
        </authorList>
    </citation>
    <scope>NUCLEOTIDE SEQUENCE [LARGE SCALE GENOMIC DNA]</scope>
</reference>